<dbReference type="GO" id="GO:0006633">
    <property type="term" value="P:fatty acid biosynthetic process"/>
    <property type="evidence" value="ECO:0007669"/>
    <property type="project" value="TreeGrafter"/>
</dbReference>
<feature type="region of interest" description="Disordered" evidence="2">
    <location>
        <begin position="1"/>
        <end position="29"/>
    </location>
</feature>
<proteinExistence type="inferred from homology"/>
<evidence type="ECO:0000313" key="4">
    <source>
        <dbReference type="EMBL" id="RKH59319.1"/>
    </source>
</evidence>
<dbReference type="GO" id="GO:0016874">
    <property type="term" value="F:ligase activity"/>
    <property type="evidence" value="ECO:0007669"/>
    <property type="project" value="UniProtKB-KW"/>
</dbReference>
<evidence type="ECO:0000259" key="3">
    <source>
        <dbReference type="Pfam" id="PF00501"/>
    </source>
</evidence>
<evidence type="ECO:0000313" key="5">
    <source>
        <dbReference type="Proteomes" id="UP000282656"/>
    </source>
</evidence>
<dbReference type="GO" id="GO:0070566">
    <property type="term" value="F:adenylyltransferase activity"/>
    <property type="evidence" value="ECO:0007669"/>
    <property type="project" value="TreeGrafter"/>
</dbReference>
<dbReference type="Pfam" id="PF00501">
    <property type="entry name" value="AMP-binding"/>
    <property type="match status" value="1"/>
</dbReference>
<dbReference type="PANTHER" id="PTHR22754">
    <property type="entry name" value="DISCO-INTERACTING PROTEIN 2 DIP2 -RELATED"/>
    <property type="match status" value="1"/>
</dbReference>
<sequence>MWSHLPGPLHPQHPAQARGRPDPARMKTPTAPETLRERLEHHGRSQGHAWALRFPAQGGETIELTWAELVERARGIGLGLKRRGVAPKDVVVIVSSSPREQALAFLGALFAEAVPSIYSHPSIKQPTERFFASFSPLISNSGAACLLYSDSLAPAIQGWRVASGSGVALFPLRELLAEPAGDEPLPASGGKVAFLQYSSGTTGLRKGVAITHAMLASQVRAYAEAIHLSSGDRVVSWLPLYHDMGLVACLLLPCFMGVPSVHLSPFDWVQRPQSLWRAIADSAGTLVWLPNFAFELLAQRTRAEDLGAVDLGRVRAFINCSEPVRPVTLARFVERMGPHGVRWDQLQASYGMAENTLAITQTPMGSPLRLDRVRRAPLLTGGEAVALEDGPPSAEDKVFASSGIPIAGCEVRISHRGERRIGEIEIRSPSLFEGYVANPEATAVSRTEDGWFRTGDLGYLAEGELFVTGRLKDLIIHRGTNLYPEDIEEVVASIPGCKAGRVVAFGITSEQMGTEEVVVCVEPEPDLEDPRALAARIRQEVALRLSLGLKDVALCEPGSLIKSTSGKPSRSGNREAYASGRLGGR</sequence>
<dbReference type="InterPro" id="IPR042099">
    <property type="entry name" value="ANL_N_sf"/>
</dbReference>
<reference evidence="5" key="1">
    <citation type="submission" date="2018-09" db="EMBL/GenBank/DDBJ databases">
        <authorList>
            <person name="Livingstone P.G."/>
            <person name="Whitworth D.E."/>
        </authorList>
    </citation>
    <scope>NUCLEOTIDE SEQUENCE [LARGE SCALE GENOMIC DNA]</scope>
    <source>
        <strain evidence="5">AB047A</strain>
    </source>
</reference>
<feature type="compositionally biased region" description="Polar residues" evidence="2">
    <location>
        <begin position="562"/>
        <end position="571"/>
    </location>
</feature>
<name>A0A3A8PSQ0_9BACT</name>
<gene>
    <name evidence="4" type="ORF">D7X96_35605</name>
</gene>
<comment type="similarity">
    <text evidence="1">Belongs to the ATP-dependent AMP-binding enzyme family.</text>
</comment>
<dbReference type="InterPro" id="IPR045851">
    <property type="entry name" value="AMP-bd_C_sf"/>
</dbReference>
<dbReference type="Gene3D" id="3.30.300.30">
    <property type="match status" value="1"/>
</dbReference>
<feature type="domain" description="AMP-dependent synthetase/ligase" evidence="3">
    <location>
        <begin position="40"/>
        <end position="435"/>
    </location>
</feature>
<comment type="caution">
    <text evidence="4">The sequence shown here is derived from an EMBL/GenBank/DDBJ whole genome shotgun (WGS) entry which is preliminary data.</text>
</comment>
<evidence type="ECO:0000256" key="2">
    <source>
        <dbReference type="SAM" id="MobiDB-lite"/>
    </source>
</evidence>
<dbReference type="Proteomes" id="UP000282656">
    <property type="component" value="Unassembled WGS sequence"/>
</dbReference>
<dbReference type="Gene3D" id="3.40.50.12780">
    <property type="entry name" value="N-terminal domain of ligase-like"/>
    <property type="match status" value="1"/>
</dbReference>
<dbReference type="AlphaFoldDB" id="A0A3A8PSQ0"/>
<dbReference type="PANTHER" id="PTHR22754:SF32">
    <property type="entry name" value="DISCO-INTERACTING PROTEIN 2"/>
    <property type="match status" value="1"/>
</dbReference>
<keyword evidence="5" id="KW-1185">Reference proteome</keyword>
<keyword evidence="4" id="KW-0436">Ligase</keyword>
<dbReference type="SUPFAM" id="SSF56801">
    <property type="entry name" value="Acetyl-CoA synthetase-like"/>
    <property type="match status" value="1"/>
</dbReference>
<feature type="region of interest" description="Disordered" evidence="2">
    <location>
        <begin position="562"/>
        <end position="585"/>
    </location>
</feature>
<evidence type="ECO:0000256" key="1">
    <source>
        <dbReference type="ARBA" id="ARBA00006432"/>
    </source>
</evidence>
<organism evidence="4 5">
    <name type="scientific">Corallococcus interemptor</name>
    <dbReference type="NCBI Taxonomy" id="2316720"/>
    <lineage>
        <taxon>Bacteria</taxon>
        <taxon>Pseudomonadati</taxon>
        <taxon>Myxococcota</taxon>
        <taxon>Myxococcia</taxon>
        <taxon>Myxococcales</taxon>
        <taxon>Cystobacterineae</taxon>
        <taxon>Myxococcaceae</taxon>
        <taxon>Corallococcus</taxon>
    </lineage>
</organism>
<accession>A0A3A8PSQ0</accession>
<dbReference type="EMBL" id="RAWM01000171">
    <property type="protein sequence ID" value="RKH59319.1"/>
    <property type="molecule type" value="Genomic_DNA"/>
</dbReference>
<dbReference type="GO" id="GO:0005886">
    <property type="term" value="C:plasma membrane"/>
    <property type="evidence" value="ECO:0007669"/>
    <property type="project" value="TreeGrafter"/>
</dbReference>
<protein>
    <submittedName>
        <fullName evidence="4">Fatty acyl-AMP ligase</fullName>
    </submittedName>
</protein>
<dbReference type="InterPro" id="IPR000873">
    <property type="entry name" value="AMP-dep_synth/lig_dom"/>
</dbReference>